<proteinExistence type="predicted"/>
<sequence>DTYVKVQENSDIIWKSQRYTLITEFVKKPSLPAPFIIIAHFYRLLKYAWAKYSHRHKEQLDDNTTTIQISRKNINIPKLEAWENWMAFTYWRKFEIYFAKVK</sequence>
<organism evidence="1 2">
    <name type="scientific">Trichoplax adhaerens</name>
    <name type="common">Trichoplax reptans</name>
    <dbReference type="NCBI Taxonomy" id="10228"/>
    <lineage>
        <taxon>Eukaryota</taxon>
        <taxon>Metazoa</taxon>
        <taxon>Placozoa</taxon>
        <taxon>Uniplacotomia</taxon>
        <taxon>Trichoplacea</taxon>
        <taxon>Trichoplacidae</taxon>
        <taxon>Trichoplax</taxon>
    </lineage>
</organism>
<dbReference type="HOGENOM" id="CLU_2284571_0_0_1"/>
<dbReference type="RefSeq" id="XP_002118849.1">
    <property type="nucleotide sequence ID" value="XM_002118813.1"/>
</dbReference>
<keyword evidence="2" id="KW-1185">Reference proteome</keyword>
<dbReference type="OrthoDB" id="310870at2759"/>
<dbReference type="PANTHER" id="PTHR13800:SF12">
    <property type="entry name" value="TRANSIENT RECEPTOR POTENTIAL CATION CHANNEL SUBFAMILY M MEMBER-LIKE 2"/>
    <property type="match status" value="1"/>
</dbReference>
<dbReference type="InParanoid" id="B3SF30"/>
<protein>
    <submittedName>
        <fullName evidence="1">Uncharacterized protein</fullName>
    </submittedName>
</protein>
<dbReference type="PANTHER" id="PTHR13800">
    <property type="entry name" value="TRANSIENT RECEPTOR POTENTIAL CATION CHANNEL, SUBFAMILY M, MEMBER 6"/>
    <property type="match status" value="1"/>
</dbReference>
<evidence type="ECO:0000313" key="2">
    <source>
        <dbReference type="Proteomes" id="UP000009022"/>
    </source>
</evidence>
<evidence type="ECO:0000313" key="1">
    <source>
        <dbReference type="EMBL" id="EDV18665.1"/>
    </source>
</evidence>
<reference evidence="1 2" key="1">
    <citation type="journal article" date="2008" name="Nature">
        <title>The Trichoplax genome and the nature of placozoans.</title>
        <authorList>
            <person name="Srivastava M."/>
            <person name="Begovic E."/>
            <person name="Chapman J."/>
            <person name="Putnam N.H."/>
            <person name="Hellsten U."/>
            <person name="Kawashima T."/>
            <person name="Kuo A."/>
            <person name="Mitros T."/>
            <person name="Salamov A."/>
            <person name="Carpenter M.L."/>
            <person name="Signorovitch A.Y."/>
            <person name="Moreno M.A."/>
            <person name="Kamm K."/>
            <person name="Grimwood J."/>
            <person name="Schmutz J."/>
            <person name="Shapiro H."/>
            <person name="Grigoriev I.V."/>
            <person name="Buss L.W."/>
            <person name="Schierwater B."/>
            <person name="Dellaporta S.L."/>
            <person name="Rokhsar D.S."/>
        </authorList>
    </citation>
    <scope>NUCLEOTIDE SEQUENCE [LARGE SCALE GENOMIC DNA]</scope>
    <source>
        <strain evidence="1 2">Grell-BS-1999</strain>
    </source>
</reference>
<dbReference type="Proteomes" id="UP000009022">
    <property type="component" value="Unassembled WGS sequence"/>
</dbReference>
<dbReference type="KEGG" id="tad:TRIADDRAFT_62849"/>
<gene>
    <name evidence="1" type="ORF">TRIADDRAFT_62849</name>
</gene>
<dbReference type="GeneID" id="6760063"/>
<accession>B3SF30</accession>
<dbReference type="CTD" id="6760063"/>
<dbReference type="EMBL" id="DS985857">
    <property type="protein sequence ID" value="EDV18665.1"/>
    <property type="molecule type" value="Genomic_DNA"/>
</dbReference>
<dbReference type="InterPro" id="IPR050927">
    <property type="entry name" value="TRPM"/>
</dbReference>
<feature type="non-terminal residue" evidence="1">
    <location>
        <position position="1"/>
    </location>
</feature>
<name>B3SF30_TRIAD</name>
<dbReference type="AlphaFoldDB" id="B3SF30"/>